<evidence type="ECO:0000256" key="2">
    <source>
        <dbReference type="ARBA" id="ARBA00022475"/>
    </source>
</evidence>
<dbReference type="Proteomes" id="UP000030364">
    <property type="component" value="Unassembled WGS sequence"/>
</dbReference>
<organism evidence="12 13">
    <name type="scientific">Thermus filiformis</name>
    <dbReference type="NCBI Taxonomy" id="276"/>
    <lineage>
        <taxon>Bacteria</taxon>
        <taxon>Thermotogati</taxon>
        <taxon>Deinococcota</taxon>
        <taxon>Deinococci</taxon>
        <taxon>Thermales</taxon>
        <taxon>Thermaceae</taxon>
        <taxon>Thermus</taxon>
    </lineage>
</organism>
<dbReference type="UniPathway" id="UPA00665"/>
<dbReference type="PANTHER" id="PTHR33695:SF1">
    <property type="entry name" value="LIPOPROTEIN SIGNAL PEPTIDASE"/>
    <property type="match status" value="1"/>
</dbReference>
<dbReference type="PROSITE" id="PS00855">
    <property type="entry name" value="SPASE_II"/>
    <property type="match status" value="1"/>
</dbReference>
<evidence type="ECO:0000256" key="8">
    <source>
        <dbReference type="ARBA" id="ARBA00023136"/>
    </source>
</evidence>
<keyword evidence="5 9" id="KW-0064">Aspartyl protease</keyword>
<accession>A0A0A2WSJ6</accession>
<keyword evidence="4 9" id="KW-0812">Transmembrane</keyword>
<sequence length="143" mass="15563">MYALVPLLLVLDQVTKLWALEHLSPVPKPVLGDLLYFTLVHNTGAAFGILEGRSWVLGWVSLLVGAWLLWLLERRPPPLTAWGLGMVAAGALGNAIDRLGRGFVVDFLDLGTPFPLVANFPVFNVADSLVTLGVLVLLLARKR</sequence>
<dbReference type="RefSeq" id="WP_038066384.1">
    <property type="nucleotide sequence ID" value="NZ_JPSL02000038.1"/>
</dbReference>
<evidence type="ECO:0000256" key="1">
    <source>
        <dbReference type="ARBA" id="ARBA00006139"/>
    </source>
</evidence>
<dbReference type="AlphaFoldDB" id="A0A0A2WSJ6"/>
<keyword evidence="7 9" id="KW-1133">Transmembrane helix</keyword>
<dbReference type="InterPro" id="IPR001872">
    <property type="entry name" value="Peptidase_A8"/>
</dbReference>
<comment type="pathway">
    <text evidence="9">Protein modification; lipoprotein biosynthesis (signal peptide cleavage).</text>
</comment>
<keyword evidence="6 9" id="KW-0378">Hydrolase</keyword>
<gene>
    <name evidence="9" type="primary">lspA</name>
    <name evidence="12" type="ORF">THFILI_05560</name>
</gene>
<protein>
    <recommendedName>
        <fullName evidence="9">Lipoprotein signal peptidase</fullName>
        <ecNumber evidence="9">3.4.23.36</ecNumber>
    </recommendedName>
    <alternativeName>
        <fullName evidence="9">Prolipoprotein signal peptidase</fullName>
    </alternativeName>
    <alternativeName>
        <fullName evidence="9">Signal peptidase II</fullName>
        <shortName evidence="9">SPase II</shortName>
    </alternativeName>
</protein>
<dbReference type="NCBIfam" id="TIGR00077">
    <property type="entry name" value="lspA"/>
    <property type="match status" value="1"/>
</dbReference>
<feature type="transmembrane region" description="Helical" evidence="9">
    <location>
        <begin position="55"/>
        <end position="72"/>
    </location>
</feature>
<keyword evidence="3 9" id="KW-0645">Protease</keyword>
<dbReference type="HAMAP" id="MF_00161">
    <property type="entry name" value="LspA"/>
    <property type="match status" value="1"/>
</dbReference>
<comment type="subcellular location">
    <subcellularLocation>
        <location evidence="9">Cell membrane</location>
        <topology evidence="9">Multi-pass membrane protein</topology>
    </subcellularLocation>
</comment>
<evidence type="ECO:0000256" key="3">
    <source>
        <dbReference type="ARBA" id="ARBA00022670"/>
    </source>
</evidence>
<dbReference type="Pfam" id="PF01252">
    <property type="entry name" value="Peptidase_A8"/>
    <property type="match status" value="1"/>
</dbReference>
<feature type="transmembrane region" description="Helical" evidence="9">
    <location>
        <begin position="79"/>
        <end position="96"/>
    </location>
</feature>
<evidence type="ECO:0000313" key="13">
    <source>
        <dbReference type="Proteomes" id="UP000030364"/>
    </source>
</evidence>
<evidence type="ECO:0000256" key="6">
    <source>
        <dbReference type="ARBA" id="ARBA00022801"/>
    </source>
</evidence>
<dbReference type="GO" id="GO:0005886">
    <property type="term" value="C:plasma membrane"/>
    <property type="evidence" value="ECO:0007669"/>
    <property type="project" value="UniProtKB-SubCell"/>
</dbReference>
<feature type="active site" evidence="9">
    <location>
        <position position="106"/>
    </location>
</feature>
<evidence type="ECO:0000256" key="4">
    <source>
        <dbReference type="ARBA" id="ARBA00022692"/>
    </source>
</evidence>
<comment type="function">
    <text evidence="9 10">This protein specifically catalyzes the removal of signal peptides from prolipoproteins.</text>
</comment>
<keyword evidence="13" id="KW-1185">Reference proteome</keyword>
<name>A0A0A2WSJ6_THEFI</name>
<proteinExistence type="inferred from homology"/>
<dbReference type="GO" id="GO:0004190">
    <property type="term" value="F:aspartic-type endopeptidase activity"/>
    <property type="evidence" value="ECO:0007669"/>
    <property type="project" value="UniProtKB-UniRule"/>
</dbReference>
<evidence type="ECO:0000256" key="9">
    <source>
        <dbReference type="HAMAP-Rule" id="MF_00161"/>
    </source>
</evidence>
<feature type="active site" evidence="9">
    <location>
        <position position="127"/>
    </location>
</feature>
<dbReference type="EC" id="3.4.23.36" evidence="9"/>
<reference evidence="12 13" key="1">
    <citation type="journal article" date="2015" name="Genome Announc.">
        <title>Draft Genome Sequence of the Thermophile Thermus filiformis ATCC 43280, Producer of Carotenoid-(Di)glucoside-Branched Fatty Acid (Di)esters and Source of Hyperthermostable Enzymes of Biotechnological Interest.</title>
        <authorList>
            <person name="Mandelli F."/>
            <person name="Oliveira Ramires B."/>
            <person name="Couger M.B."/>
            <person name="Paixao D.A."/>
            <person name="Camilo C.M."/>
            <person name="Polikarpov I."/>
            <person name="Prade R."/>
            <person name="Riano-Pachon D.M."/>
            <person name="Squina F.M."/>
        </authorList>
    </citation>
    <scope>NUCLEOTIDE SEQUENCE [LARGE SCALE GENOMIC DNA]</scope>
    <source>
        <strain evidence="12 13">ATCC 43280</strain>
    </source>
</reference>
<feature type="transmembrane region" description="Helical" evidence="9">
    <location>
        <begin position="116"/>
        <end position="140"/>
    </location>
</feature>
<evidence type="ECO:0000256" key="11">
    <source>
        <dbReference type="RuleBase" id="RU004181"/>
    </source>
</evidence>
<dbReference type="GO" id="GO:0006508">
    <property type="term" value="P:proteolysis"/>
    <property type="evidence" value="ECO:0007669"/>
    <property type="project" value="UniProtKB-KW"/>
</dbReference>
<dbReference type="OrthoDB" id="9810259at2"/>
<keyword evidence="8 9" id="KW-0472">Membrane</keyword>
<dbReference type="PRINTS" id="PR00781">
    <property type="entry name" value="LIPOSIGPTASE"/>
</dbReference>
<comment type="similarity">
    <text evidence="1 9 11">Belongs to the peptidase A8 family.</text>
</comment>
<evidence type="ECO:0000256" key="5">
    <source>
        <dbReference type="ARBA" id="ARBA00022750"/>
    </source>
</evidence>
<evidence type="ECO:0000256" key="10">
    <source>
        <dbReference type="RuleBase" id="RU000594"/>
    </source>
</evidence>
<dbReference type="PANTHER" id="PTHR33695">
    <property type="entry name" value="LIPOPROTEIN SIGNAL PEPTIDASE"/>
    <property type="match status" value="1"/>
</dbReference>
<comment type="catalytic activity">
    <reaction evidence="9 10">
        <text>Release of signal peptides from bacterial membrane prolipoproteins. Hydrolyzes -Xaa-Yaa-Zaa-|-(S,diacylglyceryl)Cys-, in which Xaa is hydrophobic (preferably Leu), and Yaa (Ala or Ser) and Zaa (Gly or Ala) have small, neutral side chains.</text>
        <dbReference type="EC" id="3.4.23.36"/>
    </reaction>
</comment>
<dbReference type="PATRIC" id="fig|276.5.peg.1924"/>
<evidence type="ECO:0000256" key="7">
    <source>
        <dbReference type="ARBA" id="ARBA00022989"/>
    </source>
</evidence>
<dbReference type="EMBL" id="JPSL02000038">
    <property type="protein sequence ID" value="KGQ21270.1"/>
    <property type="molecule type" value="Genomic_DNA"/>
</dbReference>
<comment type="caution">
    <text evidence="12">The sequence shown here is derived from an EMBL/GenBank/DDBJ whole genome shotgun (WGS) entry which is preliminary data.</text>
</comment>
<dbReference type="STRING" id="276.THFILI_05560"/>
<comment type="caution">
    <text evidence="9">Lacks conserved residue(s) required for the propagation of feature annotation.</text>
</comment>
<keyword evidence="2 9" id="KW-1003">Cell membrane</keyword>
<evidence type="ECO:0000313" key="12">
    <source>
        <dbReference type="EMBL" id="KGQ21270.1"/>
    </source>
</evidence>